<evidence type="ECO:0000313" key="3">
    <source>
        <dbReference type="Proteomes" id="UP001151699"/>
    </source>
</evidence>
<comment type="caution">
    <text evidence="2">The sequence shown here is derived from an EMBL/GenBank/DDBJ whole genome shotgun (WGS) entry which is preliminary data.</text>
</comment>
<keyword evidence="1" id="KW-0732">Signal</keyword>
<feature type="non-terminal residue" evidence="2">
    <location>
        <position position="1"/>
    </location>
</feature>
<keyword evidence="3" id="KW-1185">Reference proteome</keyword>
<dbReference type="SUPFAM" id="SSF57603">
    <property type="entry name" value="FnI-like domain"/>
    <property type="match status" value="1"/>
</dbReference>
<dbReference type="EMBL" id="WJQU01000002">
    <property type="protein sequence ID" value="KAJ6643954.1"/>
    <property type="molecule type" value="Genomic_DNA"/>
</dbReference>
<accession>A0A9Q0N5K1</accession>
<feature type="signal peptide" evidence="1">
    <location>
        <begin position="1"/>
        <end position="31"/>
    </location>
</feature>
<sequence length="81" mass="9037">MTATRKATHNTEMWLSLLIGLFLSDLRNIYATTLNFGNRNEISQSLKLSLGSCTVGNATYDHGETFKLDCKTQCVCEANFN</sequence>
<evidence type="ECO:0000256" key="1">
    <source>
        <dbReference type="SAM" id="SignalP"/>
    </source>
</evidence>
<organism evidence="2 3">
    <name type="scientific">Pseudolycoriella hygida</name>
    <dbReference type="NCBI Taxonomy" id="35572"/>
    <lineage>
        <taxon>Eukaryota</taxon>
        <taxon>Metazoa</taxon>
        <taxon>Ecdysozoa</taxon>
        <taxon>Arthropoda</taxon>
        <taxon>Hexapoda</taxon>
        <taxon>Insecta</taxon>
        <taxon>Pterygota</taxon>
        <taxon>Neoptera</taxon>
        <taxon>Endopterygota</taxon>
        <taxon>Diptera</taxon>
        <taxon>Nematocera</taxon>
        <taxon>Sciaroidea</taxon>
        <taxon>Sciaridae</taxon>
        <taxon>Pseudolycoriella</taxon>
    </lineage>
</organism>
<dbReference type="Proteomes" id="UP001151699">
    <property type="component" value="Chromosome B"/>
</dbReference>
<evidence type="ECO:0000313" key="2">
    <source>
        <dbReference type="EMBL" id="KAJ6643954.1"/>
    </source>
</evidence>
<reference evidence="2" key="1">
    <citation type="submission" date="2022-07" db="EMBL/GenBank/DDBJ databases">
        <authorList>
            <person name="Trinca V."/>
            <person name="Uliana J.V.C."/>
            <person name="Torres T.T."/>
            <person name="Ward R.J."/>
            <person name="Monesi N."/>
        </authorList>
    </citation>
    <scope>NUCLEOTIDE SEQUENCE</scope>
    <source>
        <strain evidence="2">HSMRA1968</strain>
        <tissue evidence="2">Whole embryos</tissue>
    </source>
</reference>
<gene>
    <name evidence="2" type="ORF">Bhyg_08919</name>
</gene>
<proteinExistence type="predicted"/>
<dbReference type="OrthoDB" id="365605at2759"/>
<protein>
    <submittedName>
        <fullName evidence="2">Uncharacterized protein</fullName>
    </submittedName>
</protein>
<dbReference type="AlphaFoldDB" id="A0A9Q0N5K1"/>
<feature type="chain" id="PRO_5040496777" evidence="1">
    <location>
        <begin position="32"/>
        <end position="81"/>
    </location>
</feature>
<name>A0A9Q0N5K1_9DIPT</name>